<dbReference type="InterPro" id="IPR001387">
    <property type="entry name" value="Cro/C1-type_HTH"/>
</dbReference>
<dbReference type="AlphaFoldDB" id="A0A1G2RFV6"/>
<reference evidence="3 4" key="1">
    <citation type="journal article" date="2016" name="Nat. Commun.">
        <title>Thousands of microbial genomes shed light on interconnected biogeochemical processes in an aquifer system.</title>
        <authorList>
            <person name="Anantharaman K."/>
            <person name="Brown C.T."/>
            <person name="Hug L.A."/>
            <person name="Sharon I."/>
            <person name="Castelle C.J."/>
            <person name="Probst A.J."/>
            <person name="Thomas B.C."/>
            <person name="Singh A."/>
            <person name="Wilkins M.J."/>
            <person name="Karaoz U."/>
            <person name="Brodie E.L."/>
            <person name="Williams K.H."/>
            <person name="Hubbard S.S."/>
            <person name="Banfield J.F."/>
        </authorList>
    </citation>
    <scope>NUCLEOTIDE SEQUENCE [LARGE SCALE GENOMIC DNA]</scope>
</reference>
<evidence type="ECO:0000313" key="3">
    <source>
        <dbReference type="EMBL" id="OHA70941.1"/>
    </source>
</evidence>
<dbReference type="GO" id="GO:0003677">
    <property type="term" value="F:DNA binding"/>
    <property type="evidence" value="ECO:0007669"/>
    <property type="project" value="UniProtKB-KW"/>
</dbReference>
<evidence type="ECO:0000313" key="4">
    <source>
        <dbReference type="Proteomes" id="UP000177078"/>
    </source>
</evidence>
<dbReference type="InterPro" id="IPR050807">
    <property type="entry name" value="TransReg_Diox_bact_type"/>
</dbReference>
<dbReference type="InterPro" id="IPR010982">
    <property type="entry name" value="Lambda_DNA-bd_dom_sf"/>
</dbReference>
<name>A0A1G2RFV6_9BACT</name>
<gene>
    <name evidence="3" type="ORF">A3F15_02200</name>
</gene>
<organism evidence="3 4">
    <name type="scientific">Candidatus Wildermuthbacteria bacterium RIFCSPHIGHO2_12_FULL_40_12</name>
    <dbReference type="NCBI Taxonomy" id="1802457"/>
    <lineage>
        <taxon>Bacteria</taxon>
        <taxon>Candidatus Wildermuthiibacteriota</taxon>
    </lineage>
</organism>
<proteinExistence type="predicted"/>
<evidence type="ECO:0000259" key="2">
    <source>
        <dbReference type="PROSITE" id="PS50943"/>
    </source>
</evidence>
<dbReference type="Gene3D" id="1.10.260.40">
    <property type="entry name" value="lambda repressor-like DNA-binding domains"/>
    <property type="match status" value="1"/>
</dbReference>
<protein>
    <recommendedName>
        <fullName evidence="2">HTH cro/C1-type domain-containing protein</fullName>
    </recommendedName>
</protein>
<comment type="caution">
    <text evidence="3">The sequence shown here is derived from an EMBL/GenBank/DDBJ whole genome shotgun (WGS) entry which is preliminary data.</text>
</comment>
<evidence type="ECO:0000256" key="1">
    <source>
        <dbReference type="ARBA" id="ARBA00023125"/>
    </source>
</evidence>
<dbReference type="PANTHER" id="PTHR46797:SF1">
    <property type="entry name" value="METHYLPHOSPHONATE SYNTHASE"/>
    <property type="match status" value="1"/>
</dbReference>
<keyword evidence="1" id="KW-0238">DNA-binding</keyword>
<dbReference type="SMART" id="SM00530">
    <property type="entry name" value="HTH_XRE"/>
    <property type="match status" value="1"/>
</dbReference>
<dbReference type="EMBL" id="MHUC01000015">
    <property type="protein sequence ID" value="OHA70941.1"/>
    <property type="molecule type" value="Genomic_DNA"/>
</dbReference>
<dbReference type="GO" id="GO:0003700">
    <property type="term" value="F:DNA-binding transcription factor activity"/>
    <property type="evidence" value="ECO:0007669"/>
    <property type="project" value="TreeGrafter"/>
</dbReference>
<sequence>MNGLQCSRIIKGWSEKELAEKSGVTKATIRNVEKGKTNPSHTTRKKLAKALGIKEGDIFPAQEGKKKITKVHVIARLNRPDPDD</sequence>
<dbReference type="PROSITE" id="PS50943">
    <property type="entry name" value="HTH_CROC1"/>
    <property type="match status" value="1"/>
</dbReference>
<dbReference type="PANTHER" id="PTHR46797">
    <property type="entry name" value="HTH-TYPE TRANSCRIPTIONAL REGULATOR"/>
    <property type="match status" value="1"/>
</dbReference>
<dbReference type="Pfam" id="PF01381">
    <property type="entry name" value="HTH_3"/>
    <property type="match status" value="1"/>
</dbReference>
<dbReference type="GO" id="GO:0005829">
    <property type="term" value="C:cytosol"/>
    <property type="evidence" value="ECO:0007669"/>
    <property type="project" value="TreeGrafter"/>
</dbReference>
<dbReference type="SUPFAM" id="SSF47413">
    <property type="entry name" value="lambda repressor-like DNA-binding domains"/>
    <property type="match status" value="1"/>
</dbReference>
<feature type="domain" description="HTH cro/C1-type" evidence="2">
    <location>
        <begin position="8"/>
        <end position="58"/>
    </location>
</feature>
<accession>A0A1G2RFV6</accession>
<dbReference type="Proteomes" id="UP000177078">
    <property type="component" value="Unassembled WGS sequence"/>
</dbReference>
<dbReference type="CDD" id="cd00093">
    <property type="entry name" value="HTH_XRE"/>
    <property type="match status" value="1"/>
</dbReference>